<comment type="caution">
    <text evidence="6">The sequence shown here is derived from an EMBL/GenBank/DDBJ whole genome shotgun (WGS) entry which is preliminary data.</text>
</comment>
<dbReference type="SMART" id="SM00147">
    <property type="entry name" value="RasGEF"/>
    <property type="match status" value="1"/>
</dbReference>
<evidence type="ECO:0000259" key="4">
    <source>
        <dbReference type="PROSITE" id="PS50009"/>
    </source>
</evidence>
<dbReference type="STRING" id="670386.D3BEG5"/>
<evidence type="ECO:0000256" key="1">
    <source>
        <dbReference type="ARBA" id="ARBA00022658"/>
    </source>
</evidence>
<dbReference type="Proteomes" id="UP000001396">
    <property type="component" value="Unassembled WGS sequence"/>
</dbReference>
<evidence type="ECO:0008006" key="8">
    <source>
        <dbReference type="Google" id="ProtNLM"/>
    </source>
</evidence>
<gene>
    <name evidence="6" type="ORF">PPL_07125</name>
</gene>
<dbReference type="GeneID" id="31362606"/>
<keyword evidence="1 2" id="KW-0344">Guanine-nucleotide releasing factor</keyword>
<dbReference type="Pfam" id="PF00618">
    <property type="entry name" value="RasGEF_N"/>
    <property type="match status" value="1"/>
</dbReference>
<feature type="transmembrane region" description="Helical" evidence="3">
    <location>
        <begin position="436"/>
        <end position="460"/>
    </location>
</feature>
<sequence length="1068" mass="120701">MSTIINRKIIDDQDIKVINTIQYYVGHAEINGDKLLAASTWRVEPFFNGSSQPSSTILSVISSTETKVVVSLNNSIAVPGLIKGCVQSTCATNFWNPVVIANVSSVPTEGGTLTVRGNYLQQTSTLAPNVLLFQNHQIKQSGTNRDATEIYFPFPTNISQLDAGRNVSVVVNIRNTGNNAMFSYQKPSIDNIAIVNNTMLINGDSFGADKDLINITIENTVTAHPTSLINHFNISVDLESNNNISKLFSNPGVYQFEIDVKNNPSTVYKYTLLPLLESTSRVDSNGGKITIIGKHLGLGNISSNQSTIITIGNNISCLNISYPTTDGISIICSVPPNGNKSLVDQLLPVIIKTNGYTSIPSLIFKYSKEITIDSSEKQTNITKDVYVSNNTIINTNHSSVVTNVTTTIPIVTTNTGESDVKSSSGSQSSGKSSRQMLWIIAPALVGLLAIVGVILFFIYYKRKLNRKQQKSIDELPPGWDSKEDLEIGGIVLCYDEKIDGRRLKAGKFETMVRHLSFSKLANRDVIKCFLLSFRSYASRMELLDLLIDCYQCKKRKQTIQPLPSNEEVHMRIGYIAQQWLEEHQYDFTDSQELSEKMTRFIQRKLKRDCPEIFHRILVLLSPAPSVIGTMVQLPHLMEVESSKPVVTVENPDILNLDAAEIARQLTLLEASNHLSVEDKEFFHLAPSHERILYRIPKLLTLTSQYNAISNWVTSEVMTKRQLDSRIKVVEKFIQVAKHLKEIHNFNGCFEILDGLKYHSVQFLAKTWANVDSNLINDYQELCQLFTEENDYLPYREHLKNFIGHQCIPFGLSTQSNTGPINGKAIDTLVKRSTALNLKVIKRVYWFRNTTSNLFHLNDFLGFGLTSLVDANEYLTLHFFYRTINQNNVLFNNSSFSLIHKLQNIKQNPQNIHYDCFVVVMGTTQIINSNNNKNSNINNNNNNNFTYSNNNINYNNNNNNNNNNNYYNNSFFNLNNPFISYLESQDMEIEYLSQQILLLNQQTLQMRPTNQQQQYQHQQQQQLRLHVIDTSIKLYNTQVYSNSSTSVRSTTLRSTLTTQSLIQNLESTT</sequence>
<dbReference type="InterPro" id="IPR001895">
    <property type="entry name" value="RASGEF_cat_dom"/>
</dbReference>
<keyword evidence="7" id="KW-1185">Reference proteome</keyword>
<dbReference type="PROSITE" id="PS50009">
    <property type="entry name" value="RASGEF_CAT"/>
    <property type="match status" value="1"/>
</dbReference>
<dbReference type="Gene3D" id="1.20.870.10">
    <property type="entry name" value="Son of sevenless (SoS) protein Chain: S domain 1"/>
    <property type="match status" value="1"/>
</dbReference>
<dbReference type="CDD" id="cd00603">
    <property type="entry name" value="IPT_PCSR"/>
    <property type="match status" value="1"/>
</dbReference>
<name>D3BEG5_HETP5</name>
<evidence type="ECO:0000259" key="5">
    <source>
        <dbReference type="PROSITE" id="PS50212"/>
    </source>
</evidence>
<dbReference type="Pfam" id="PF00617">
    <property type="entry name" value="RasGEF"/>
    <property type="match status" value="1"/>
</dbReference>
<dbReference type="SMART" id="SM00229">
    <property type="entry name" value="RasGEFN"/>
    <property type="match status" value="1"/>
</dbReference>
<dbReference type="InterPro" id="IPR023578">
    <property type="entry name" value="Ras_GEF_dom_sf"/>
</dbReference>
<dbReference type="RefSeq" id="XP_020432416.1">
    <property type="nucleotide sequence ID" value="XM_020577968.1"/>
</dbReference>
<dbReference type="SUPFAM" id="SSF48366">
    <property type="entry name" value="Ras GEF"/>
    <property type="match status" value="1"/>
</dbReference>
<accession>D3BEG5</accession>
<keyword evidence="3" id="KW-1133">Transmembrane helix</keyword>
<reference evidence="6 7" key="1">
    <citation type="journal article" date="2011" name="Genome Res.">
        <title>Phylogeny-wide analysis of social amoeba genomes highlights ancient origins for complex intercellular communication.</title>
        <authorList>
            <person name="Heidel A.J."/>
            <person name="Lawal H.M."/>
            <person name="Felder M."/>
            <person name="Schilde C."/>
            <person name="Helps N.R."/>
            <person name="Tunggal B."/>
            <person name="Rivero F."/>
            <person name="John U."/>
            <person name="Schleicher M."/>
            <person name="Eichinger L."/>
            <person name="Platzer M."/>
            <person name="Noegel A.A."/>
            <person name="Schaap P."/>
            <person name="Gloeckner G."/>
        </authorList>
    </citation>
    <scope>NUCLEOTIDE SEQUENCE [LARGE SCALE GENOMIC DNA]</scope>
    <source>
        <strain evidence="7">ATCC 26659 / Pp 5 / PN500</strain>
    </source>
</reference>
<dbReference type="PROSITE" id="PS50212">
    <property type="entry name" value="RASGEF_NTER"/>
    <property type="match status" value="1"/>
</dbReference>
<organism evidence="6 7">
    <name type="scientific">Heterostelium pallidum (strain ATCC 26659 / Pp 5 / PN500)</name>
    <name type="common">Cellular slime mold</name>
    <name type="synonym">Polysphondylium pallidum</name>
    <dbReference type="NCBI Taxonomy" id="670386"/>
    <lineage>
        <taxon>Eukaryota</taxon>
        <taxon>Amoebozoa</taxon>
        <taxon>Evosea</taxon>
        <taxon>Eumycetozoa</taxon>
        <taxon>Dictyostelia</taxon>
        <taxon>Acytosteliales</taxon>
        <taxon>Acytosteliaceae</taxon>
        <taxon>Heterostelium</taxon>
    </lineage>
</organism>
<dbReference type="PANTHER" id="PTHR23113:SF99">
    <property type="entry name" value="RASGEF DOMAIN-CONTAINING PROTEIN"/>
    <property type="match status" value="1"/>
</dbReference>
<dbReference type="InParanoid" id="D3BEG5"/>
<dbReference type="GO" id="GO:0007264">
    <property type="term" value="P:small GTPase-mediated signal transduction"/>
    <property type="evidence" value="ECO:0007669"/>
    <property type="project" value="InterPro"/>
</dbReference>
<feature type="domain" description="N-terminal Ras-GEF" evidence="5">
    <location>
        <begin position="499"/>
        <end position="624"/>
    </location>
</feature>
<dbReference type="EMBL" id="ADBJ01000031">
    <property type="protein sequence ID" value="EFA80296.1"/>
    <property type="molecule type" value="Genomic_DNA"/>
</dbReference>
<dbReference type="AlphaFoldDB" id="D3BEG5"/>
<evidence type="ECO:0000313" key="7">
    <source>
        <dbReference type="Proteomes" id="UP000001396"/>
    </source>
</evidence>
<evidence type="ECO:0000313" key="6">
    <source>
        <dbReference type="EMBL" id="EFA80296.1"/>
    </source>
</evidence>
<dbReference type="Gene3D" id="1.10.840.10">
    <property type="entry name" value="Ras guanine-nucleotide exchange factors catalytic domain"/>
    <property type="match status" value="1"/>
</dbReference>
<dbReference type="InterPro" id="IPR000651">
    <property type="entry name" value="Ras-like_Gua-exchang_fac_N"/>
</dbReference>
<dbReference type="InterPro" id="IPR008937">
    <property type="entry name" value="Ras-like_GEF"/>
</dbReference>
<dbReference type="InterPro" id="IPR036964">
    <property type="entry name" value="RASGEF_cat_dom_sf"/>
</dbReference>
<protein>
    <recommendedName>
        <fullName evidence="8">Ras guanine nucleotide exchange factor</fullName>
    </recommendedName>
</protein>
<evidence type="ECO:0000256" key="3">
    <source>
        <dbReference type="SAM" id="Phobius"/>
    </source>
</evidence>
<evidence type="ECO:0000256" key="2">
    <source>
        <dbReference type="PROSITE-ProRule" id="PRU00168"/>
    </source>
</evidence>
<keyword evidence="3" id="KW-0472">Membrane</keyword>
<dbReference type="GO" id="GO:0005085">
    <property type="term" value="F:guanyl-nucleotide exchange factor activity"/>
    <property type="evidence" value="ECO:0007669"/>
    <property type="project" value="UniProtKB-KW"/>
</dbReference>
<feature type="domain" description="Ras-GEF" evidence="4">
    <location>
        <begin position="657"/>
        <end position="893"/>
    </location>
</feature>
<proteinExistence type="predicted"/>
<dbReference type="PANTHER" id="PTHR23113">
    <property type="entry name" value="GUANINE NUCLEOTIDE EXCHANGE FACTOR"/>
    <property type="match status" value="1"/>
</dbReference>
<feature type="transmembrane region" description="Helical" evidence="3">
    <location>
        <begin position="612"/>
        <end position="633"/>
    </location>
</feature>
<keyword evidence="3" id="KW-0812">Transmembrane</keyword>